<dbReference type="GO" id="GO:0004843">
    <property type="term" value="F:cysteine-type deubiquitinase activity"/>
    <property type="evidence" value="ECO:0007669"/>
    <property type="project" value="InterPro"/>
</dbReference>
<dbReference type="PANTHER" id="PTHR21646">
    <property type="entry name" value="UBIQUITIN CARBOXYL-TERMINAL HYDROLASE"/>
    <property type="match status" value="1"/>
</dbReference>
<dbReference type="CDD" id="cd02257">
    <property type="entry name" value="Peptidase_C19"/>
    <property type="match status" value="1"/>
</dbReference>
<organism evidence="3">
    <name type="scientific">Amorphochlora amoebiformis</name>
    <dbReference type="NCBI Taxonomy" id="1561963"/>
    <lineage>
        <taxon>Eukaryota</taxon>
        <taxon>Sar</taxon>
        <taxon>Rhizaria</taxon>
        <taxon>Cercozoa</taxon>
        <taxon>Chlorarachniophyceae</taxon>
        <taxon>Amorphochlora</taxon>
    </lineage>
</organism>
<dbReference type="PROSITE" id="PS50235">
    <property type="entry name" value="USP_3"/>
    <property type="match status" value="1"/>
</dbReference>
<dbReference type="InterPro" id="IPR050185">
    <property type="entry name" value="Ub_carboxyl-term_hydrolase"/>
</dbReference>
<sequence>MGKVWQERQEKFWLDTGDMKQVLDSLHPQFGGRYDMHDAFEFLIRVLAKQLHNDLRIEIAEASRLKEKTFVVVHDLSEPQRLSSVLKTSENAWRCVIARRGRSFFSDHTWGQTIRHTFCRSCNKNVIDFSYFRFLQVKFPEKSKTRRHLLGPRRPPLDLKDLLKDYRIGTKHVNWKCPGCKGTERGEVNQSILRLPDVLFVRLCRVKEVGSNVLKLNSPVRYPLDLDLSTLKIDTLSSSKFTPHPPLSITNPNFPQKNPPGRETDTEEMPLHPKRIPDTCEGNTNCSSPVHSNSFTILEDKVKSSNFNGPTPLEKVEKKLDTIDGPKAPVPVSESECQYQLFSVISHRSRSANRGHYVAHVRNQNDGNWYTHNDKNVKLKKSLEDTYRSVYVLGYVRKGVVTMPTCHDTCHDTCLDTSARVLGVS</sequence>
<dbReference type="Gene3D" id="3.90.70.10">
    <property type="entry name" value="Cysteine proteinases"/>
    <property type="match status" value="1"/>
</dbReference>
<feature type="region of interest" description="Disordered" evidence="1">
    <location>
        <begin position="242"/>
        <end position="271"/>
    </location>
</feature>
<evidence type="ECO:0000313" key="3">
    <source>
        <dbReference type="EMBL" id="CAD8457799.1"/>
    </source>
</evidence>
<dbReference type="GO" id="GO:0016579">
    <property type="term" value="P:protein deubiquitination"/>
    <property type="evidence" value="ECO:0007669"/>
    <property type="project" value="InterPro"/>
</dbReference>
<gene>
    <name evidence="3" type="ORF">LAMO00422_LOCUS16750</name>
</gene>
<protein>
    <recommendedName>
        <fullName evidence="2">USP domain-containing protein</fullName>
    </recommendedName>
</protein>
<dbReference type="InterPro" id="IPR001394">
    <property type="entry name" value="Peptidase_C19_UCH"/>
</dbReference>
<dbReference type="AlphaFoldDB" id="A0A7S0DKK3"/>
<feature type="domain" description="USP" evidence="2">
    <location>
        <begin position="1"/>
        <end position="398"/>
    </location>
</feature>
<name>A0A7S0DKK3_9EUKA</name>
<evidence type="ECO:0000256" key="1">
    <source>
        <dbReference type="SAM" id="MobiDB-lite"/>
    </source>
</evidence>
<reference evidence="3" key="1">
    <citation type="submission" date="2021-01" db="EMBL/GenBank/DDBJ databases">
        <authorList>
            <person name="Corre E."/>
            <person name="Pelletier E."/>
            <person name="Niang G."/>
            <person name="Scheremetjew M."/>
            <person name="Finn R."/>
            <person name="Kale V."/>
            <person name="Holt S."/>
            <person name="Cochrane G."/>
            <person name="Meng A."/>
            <person name="Brown T."/>
            <person name="Cohen L."/>
        </authorList>
    </citation>
    <scope>NUCLEOTIDE SEQUENCE</scope>
    <source>
        <strain evidence="3">CCMP2058</strain>
    </source>
</reference>
<feature type="compositionally biased region" description="Basic and acidic residues" evidence="1">
    <location>
        <begin position="260"/>
        <end position="271"/>
    </location>
</feature>
<dbReference type="EMBL" id="HBEM01024669">
    <property type="protein sequence ID" value="CAD8457799.1"/>
    <property type="molecule type" value="Transcribed_RNA"/>
</dbReference>
<proteinExistence type="predicted"/>
<dbReference type="InterPro" id="IPR038765">
    <property type="entry name" value="Papain-like_cys_pep_sf"/>
</dbReference>
<dbReference type="Pfam" id="PF00443">
    <property type="entry name" value="UCH"/>
    <property type="match status" value="1"/>
</dbReference>
<dbReference type="SUPFAM" id="SSF54001">
    <property type="entry name" value="Cysteine proteinases"/>
    <property type="match status" value="1"/>
</dbReference>
<dbReference type="InterPro" id="IPR028889">
    <property type="entry name" value="USP"/>
</dbReference>
<accession>A0A7S0DKK3</accession>
<evidence type="ECO:0000259" key="2">
    <source>
        <dbReference type="PROSITE" id="PS50235"/>
    </source>
</evidence>